<evidence type="ECO:0000313" key="2">
    <source>
        <dbReference type="Proteomes" id="UP001569428"/>
    </source>
</evidence>
<evidence type="ECO:0000313" key="1">
    <source>
        <dbReference type="EMBL" id="MFA0813621.1"/>
    </source>
</evidence>
<keyword evidence="2" id="KW-1185">Reference proteome</keyword>
<protein>
    <submittedName>
        <fullName evidence="1">Uncharacterized protein</fullName>
    </submittedName>
</protein>
<organism evidence="1 2">
    <name type="scientific">Microbulbifer epialgicus</name>
    <dbReference type="NCBI Taxonomy" id="393907"/>
    <lineage>
        <taxon>Bacteria</taxon>
        <taxon>Pseudomonadati</taxon>
        <taxon>Pseudomonadota</taxon>
        <taxon>Gammaproteobacteria</taxon>
        <taxon>Cellvibrionales</taxon>
        <taxon>Microbulbiferaceae</taxon>
        <taxon>Microbulbifer</taxon>
    </lineage>
</organism>
<proteinExistence type="predicted"/>
<comment type="caution">
    <text evidence="1">The sequence shown here is derived from an EMBL/GenBank/DDBJ whole genome shotgun (WGS) entry which is preliminary data.</text>
</comment>
<gene>
    <name evidence="1" type="ORF">ACCI49_22285</name>
</gene>
<name>A0ABV4P695_9GAMM</name>
<sequence length="50" mass="5423">MLSPPKVVPKVKCTIAVIDDQNNVQTDGVGDLIFSAYVTTNTRQTDEGSR</sequence>
<reference evidence="1 2" key="1">
    <citation type="submission" date="2024-08" db="EMBL/GenBank/DDBJ databases">
        <authorList>
            <person name="Ishaq N."/>
        </authorList>
    </citation>
    <scope>NUCLEOTIDE SEQUENCE [LARGE SCALE GENOMIC DNA]</scope>
    <source>
        <strain evidence="1 2">DSM 18651</strain>
    </source>
</reference>
<dbReference type="RefSeq" id="WP_371841435.1">
    <property type="nucleotide sequence ID" value="NZ_JBGMEK010000114.1"/>
</dbReference>
<dbReference type="Proteomes" id="UP001569428">
    <property type="component" value="Unassembled WGS sequence"/>
</dbReference>
<dbReference type="EMBL" id="JBGMEK010000114">
    <property type="protein sequence ID" value="MFA0813621.1"/>
    <property type="molecule type" value="Genomic_DNA"/>
</dbReference>
<accession>A0ABV4P695</accession>